<dbReference type="EMBL" id="CM056811">
    <property type="protein sequence ID" value="KAJ8637585.1"/>
    <property type="molecule type" value="Genomic_DNA"/>
</dbReference>
<proteinExistence type="predicted"/>
<gene>
    <name evidence="1" type="ORF">MRB53_011852</name>
</gene>
<evidence type="ECO:0000313" key="2">
    <source>
        <dbReference type="Proteomes" id="UP001234297"/>
    </source>
</evidence>
<sequence>MCTARGALPTIVFPSGKTFLLKPIAVSGPCTSPHVHVQVSGNLVGPSTIAEWQDATEWLRFTHVEGLTVDGPGLIGGQGPMWWPCRTKPHVTCQKPAPTALYFGYCNDLRLDGLHLHNNPRNHISLLGCNGGVVSNLVITAPGDSPNTDGIDIQDTKDLQINNSTIATGDDCIAILNNTCNVNISYVICGPGHGISIGSLGKEGGLAMVEQIHLFHCTFKDTTNGARIKTWETGTGYVRDISYQDLIMDRVQNPIFIDQNYNPNPNPTSIASQIKVSGVQFNGVRGTSSEQQAVKVECSPAAPCTNVVLKDVSMAPATPGENLTSVLFNAQGQACCNCNPPVFC</sequence>
<dbReference type="Proteomes" id="UP001234297">
    <property type="component" value="Chromosome 3"/>
</dbReference>
<reference evidence="1 2" key="1">
    <citation type="journal article" date="2022" name="Hortic Res">
        <title>A haplotype resolved chromosomal level avocado genome allows analysis of novel avocado genes.</title>
        <authorList>
            <person name="Nath O."/>
            <person name="Fletcher S.J."/>
            <person name="Hayward A."/>
            <person name="Shaw L.M."/>
            <person name="Masouleh A.K."/>
            <person name="Furtado A."/>
            <person name="Henry R.J."/>
            <person name="Mitter N."/>
        </authorList>
    </citation>
    <scope>NUCLEOTIDE SEQUENCE [LARGE SCALE GENOMIC DNA]</scope>
    <source>
        <strain evidence="2">cv. Hass</strain>
    </source>
</reference>
<organism evidence="1 2">
    <name type="scientific">Persea americana</name>
    <name type="common">Avocado</name>
    <dbReference type="NCBI Taxonomy" id="3435"/>
    <lineage>
        <taxon>Eukaryota</taxon>
        <taxon>Viridiplantae</taxon>
        <taxon>Streptophyta</taxon>
        <taxon>Embryophyta</taxon>
        <taxon>Tracheophyta</taxon>
        <taxon>Spermatophyta</taxon>
        <taxon>Magnoliopsida</taxon>
        <taxon>Magnoliidae</taxon>
        <taxon>Laurales</taxon>
        <taxon>Lauraceae</taxon>
        <taxon>Persea</taxon>
    </lineage>
</organism>
<evidence type="ECO:0000313" key="1">
    <source>
        <dbReference type="EMBL" id="KAJ8637585.1"/>
    </source>
</evidence>
<protein>
    <submittedName>
        <fullName evidence="1">Uncharacterized protein</fullName>
    </submittedName>
</protein>
<name>A0ACC2LW14_PERAE</name>
<keyword evidence="2" id="KW-1185">Reference proteome</keyword>
<comment type="caution">
    <text evidence="1">The sequence shown here is derived from an EMBL/GenBank/DDBJ whole genome shotgun (WGS) entry which is preliminary data.</text>
</comment>
<accession>A0ACC2LW14</accession>